<evidence type="ECO:0000256" key="3">
    <source>
        <dbReference type="ARBA" id="ARBA00022475"/>
    </source>
</evidence>
<feature type="transmembrane region" description="Helical" evidence="7">
    <location>
        <begin position="12"/>
        <end position="32"/>
    </location>
</feature>
<evidence type="ECO:0000313" key="9">
    <source>
        <dbReference type="EMBL" id="MBB6215295.1"/>
    </source>
</evidence>
<dbReference type="EMBL" id="JACHEN010000006">
    <property type="protein sequence ID" value="MBB6215295.1"/>
    <property type="molecule type" value="Genomic_DNA"/>
</dbReference>
<dbReference type="RefSeq" id="WP_184309454.1">
    <property type="nucleotide sequence ID" value="NZ_JACHEN010000006.1"/>
</dbReference>
<feature type="transmembrane region" description="Helical" evidence="7">
    <location>
        <begin position="210"/>
        <end position="227"/>
    </location>
</feature>
<evidence type="ECO:0000256" key="5">
    <source>
        <dbReference type="ARBA" id="ARBA00022989"/>
    </source>
</evidence>
<sequence length="297" mass="32916">MFKKNKNLYADLSLLLVALIWGSGFVATKHALNTITPYYMMTFRFTIACLLMAIVFYKRLKSAKFQDFKAGTVIGLFLFVAFAAQTVGLQYTTAGKQAFLTGTNVVIVPFLYWIVKKNRPDKYNLTAAFLCFCGIGLLTLSESLSINLGDLLTLVCAFFFACHIVSIGYFAEHHDPIVLTIVQLGISAVLSFAASLLLETAPQNVPTDTILAVLYLGVFSTLVAFLIQNVAQKYTTPTHAAIILSLESVFGTILSTILLKELFTVKMFFGCVIIFVAILTAETKWEFLKMKKVRENS</sequence>
<reference evidence="9 10" key="1">
    <citation type="submission" date="2020-08" db="EMBL/GenBank/DDBJ databases">
        <title>Genomic Encyclopedia of Type Strains, Phase IV (KMG-IV): sequencing the most valuable type-strain genomes for metagenomic binning, comparative biology and taxonomic classification.</title>
        <authorList>
            <person name="Goeker M."/>
        </authorList>
    </citation>
    <scope>NUCLEOTIDE SEQUENCE [LARGE SCALE GENOMIC DNA]</scope>
    <source>
        <strain evidence="9 10">DSM 103526</strain>
    </source>
</reference>
<dbReference type="PANTHER" id="PTHR42920">
    <property type="entry name" value="OS03G0707200 PROTEIN-RELATED"/>
    <property type="match status" value="1"/>
</dbReference>
<evidence type="ECO:0000259" key="8">
    <source>
        <dbReference type="Pfam" id="PF00892"/>
    </source>
</evidence>
<dbReference type="Proteomes" id="UP000579281">
    <property type="component" value="Unassembled WGS sequence"/>
</dbReference>
<feature type="transmembrane region" description="Helical" evidence="7">
    <location>
        <begin position="38"/>
        <end position="58"/>
    </location>
</feature>
<evidence type="ECO:0000256" key="6">
    <source>
        <dbReference type="ARBA" id="ARBA00023136"/>
    </source>
</evidence>
<dbReference type="GO" id="GO:0005886">
    <property type="term" value="C:plasma membrane"/>
    <property type="evidence" value="ECO:0007669"/>
    <property type="project" value="UniProtKB-SubCell"/>
</dbReference>
<dbReference type="InterPro" id="IPR051258">
    <property type="entry name" value="Diverse_Substrate_Transporter"/>
</dbReference>
<feature type="transmembrane region" description="Helical" evidence="7">
    <location>
        <begin position="70"/>
        <end position="91"/>
    </location>
</feature>
<comment type="subcellular location">
    <subcellularLocation>
        <location evidence="1">Cell membrane</location>
        <topology evidence="1">Multi-pass membrane protein</topology>
    </subcellularLocation>
</comment>
<feature type="domain" description="EamA" evidence="8">
    <location>
        <begin position="10"/>
        <end position="139"/>
    </location>
</feature>
<gene>
    <name evidence="9" type="ORF">HNQ80_001384</name>
</gene>
<comment type="caution">
    <text evidence="9">The sequence shown here is derived from an EMBL/GenBank/DDBJ whole genome shotgun (WGS) entry which is preliminary data.</text>
</comment>
<evidence type="ECO:0000313" key="10">
    <source>
        <dbReference type="Proteomes" id="UP000579281"/>
    </source>
</evidence>
<dbReference type="InterPro" id="IPR037185">
    <property type="entry name" value="EmrE-like"/>
</dbReference>
<dbReference type="InterPro" id="IPR000620">
    <property type="entry name" value="EamA_dom"/>
</dbReference>
<dbReference type="PANTHER" id="PTHR42920:SF5">
    <property type="entry name" value="EAMA DOMAIN-CONTAINING PROTEIN"/>
    <property type="match status" value="1"/>
</dbReference>
<protein>
    <submittedName>
        <fullName evidence="9">Drug/metabolite transporter (DMT)-like permease</fullName>
    </submittedName>
</protein>
<evidence type="ECO:0000256" key="7">
    <source>
        <dbReference type="SAM" id="Phobius"/>
    </source>
</evidence>
<dbReference type="SUPFAM" id="SSF103481">
    <property type="entry name" value="Multidrug resistance efflux transporter EmrE"/>
    <property type="match status" value="2"/>
</dbReference>
<proteinExistence type="inferred from homology"/>
<feature type="transmembrane region" description="Helical" evidence="7">
    <location>
        <begin position="151"/>
        <end position="170"/>
    </location>
</feature>
<feature type="transmembrane region" description="Helical" evidence="7">
    <location>
        <begin position="127"/>
        <end position="145"/>
    </location>
</feature>
<feature type="transmembrane region" description="Helical" evidence="7">
    <location>
        <begin position="97"/>
        <end position="115"/>
    </location>
</feature>
<keyword evidence="5 7" id="KW-1133">Transmembrane helix</keyword>
<feature type="transmembrane region" description="Helical" evidence="7">
    <location>
        <begin position="239"/>
        <end position="259"/>
    </location>
</feature>
<evidence type="ECO:0000256" key="1">
    <source>
        <dbReference type="ARBA" id="ARBA00004651"/>
    </source>
</evidence>
<keyword evidence="6 7" id="KW-0472">Membrane</keyword>
<name>A0A841KYT9_9FIRM</name>
<keyword evidence="4 7" id="KW-0812">Transmembrane</keyword>
<feature type="domain" description="EamA" evidence="8">
    <location>
        <begin position="148"/>
        <end position="279"/>
    </location>
</feature>
<accession>A0A841KYT9</accession>
<dbReference type="Pfam" id="PF00892">
    <property type="entry name" value="EamA"/>
    <property type="match status" value="2"/>
</dbReference>
<comment type="similarity">
    <text evidence="2">Belongs to the EamA transporter family.</text>
</comment>
<keyword evidence="10" id="KW-1185">Reference proteome</keyword>
<evidence type="ECO:0000256" key="4">
    <source>
        <dbReference type="ARBA" id="ARBA00022692"/>
    </source>
</evidence>
<feature type="transmembrane region" description="Helical" evidence="7">
    <location>
        <begin position="265"/>
        <end position="282"/>
    </location>
</feature>
<dbReference type="AlphaFoldDB" id="A0A841KYT9"/>
<evidence type="ECO:0000256" key="2">
    <source>
        <dbReference type="ARBA" id="ARBA00007362"/>
    </source>
</evidence>
<feature type="transmembrane region" description="Helical" evidence="7">
    <location>
        <begin position="177"/>
        <end position="198"/>
    </location>
</feature>
<keyword evidence="3" id="KW-1003">Cell membrane</keyword>
<organism evidence="9 10">
    <name type="scientific">Anaerosolibacter carboniphilus</name>
    <dbReference type="NCBI Taxonomy" id="1417629"/>
    <lineage>
        <taxon>Bacteria</taxon>
        <taxon>Bacillati</taxon>
        <taxon>Bacillota</taxon>
        <taxon>Clostridia</taxon>
        <taxon>Peptostreptococcales</taxon>
        <taxon>Thermotaleaceae</taxon>
        <taxon>Anaerosolibacter</taxon>
    </lineage>
</organism>